<accession>G4TXP2</accession>
<evidence type="ECO:0000313" key="2">
    <source>
        <dbReference type="Proteomes" id="UP000007148"/>
    </source>
</evidence>
<proteinExistence type="predicted"/>
<name>G4TXP2_SERID</name>
<dbReference type="Gene3D" id="3.40.50.1460">
    <property type="match status" value="1"/>
</dbReference>
<evidence type="ECO:0000313" key="1">
    <source>
        <dbReference type="EMBL" id="CCA76085.1"/>
    </source>
</evidence>
<keyword evidence="2" id="KW-1185">Reference proteome</keyword>
<reference evidence="1 2" key="1">
    <citation type="journal article" date="2011" name="PLoS Pathog.">
        <title>Endophytic Life Strategies Decoded by Genome and Transcriptome Analyses of the Mutualistic Root Symbiont Piriformospora indica.</title>
        <authorList>
            <person name="Zuccaro A."/>
            <person name="Lahrmann U."/>
            <person name="Guldener U."/>
            <person name="Langen G."/>
            <person name="Pfiffi S."/>
            <person name="Biedenkopf D."/>
            <person name="Wong P."/>
            <person name="Samans B."/>
            <person name="Grimm C."/>
            <person name="Basiewicz M."/>
            <person name="Murat C."/>
            <person name="Martin F."/>
            <person name="Kogel K.H."/>
        </authorList>
    </citation>
    <scope>NUCLEOTIDE SEQUENCE [LARGE SCALE GENOMIC DNA]</scope>
    <source>
        <strain evidence="1 2">DSM 11827</strain>
    </source>
</reference>
<comment type="caution">
    <text evidence="1">The sequence shown here is derived from an EMBL/GenBank/DDBJ whole genome shotgun (WGS) entry which is preliminary data.</text>
</comment>
<protein>
    <submittedName>
        <fullName evidence="1">Uncharacterized protein</fullName>
    </submittedName>
</protein>
<dbReference type="HOGENOM" id="CLU_497917_0_0_1"/>
<sequence>MASRVTSTTTSLRASNTLSVRDIEGHFQESGTDVESCKSVNTANLRETVEDNSMSPARYQISDKQLAARYSTLASTKPTIYSHSLPNGSLQTVPWLLHQQNTSSCPLHPRPSPKSQFELLQGWQNYCRTSGRPSSLPVSESVENVVSSFTAEGGVFTFSGWLPGFYIVFCHQKNAKTVTFVPVLPLFCCKGGDRPNVQPPAPHNFKEDNIDTVLPDKTIGALLDKLAAVHGNNIVERCQTDYGQTVIFDCCNSGSITRGKSTAVHRRVCGLGKLKGVISPQINEDIWAHHVEAHCGHNLAKGFLHSSLSSHVLLTTCGTEEMAKEYDNGGAFTSALLKLLSSVCHSNVIYTKLIHHLPSLPGQNTQCEGHNRGRICFDSKAPVPKKVWSGIKTKTQYINNWVFYKIKIDGGTAHGITTGAQFALYSSLTPEKGENLGEIPEAHRQVAEKRCSAINSATYRAHWPERSPESADSPWYPHCGERNFENLMHILYICPKYREARREWERSLQEKTKDLKEVLGSEEGIAQTLKFLRKTGRLRTRRTGEEE</sequence>
<dbReference type="Proteomes" id="UP000007148">
    <property type="component" value="Unassembled WGS sequence"/>
</dbReference>
<dbReference type="InParanoid" id="G4TXP2"/>
<dbReference type="OrthoDB" id="3223806at2759"/>
<dbReference type="EMBL" id="CAFZ01000604">
    <property type="protein sequence ID" value="CCA76085.1"/>
    <property type="molecule type" value="Genomic_DNA"/>
</dbReference>
<organism evidence="1 2">
    <name type="scientific">Serendipita indica (strain DSM 11827)</name>
    <name type="common">Root endophyte fungus</name>
    <name type="synonym">Piriformospora indica</name>
    <dbReference type="NCBI Taxonomy" id="1109443"/>
    <lineage>
        <taxon>Eukaryota</taxon>
        <taxon>Fungi</taxon>
        <taxon>Dikarya</taxon>
        <taxon>Basidiomycota</taxon>
        <taxon>Agaricomycotina</taxon>
        <taxon>Agaricomycetes</taxon>
        <taxon>Sebacinales</taxon>
        <taxon>Serendipitaceae</taxon>
        <taxon>Serendipita</taxon>
    </lineage>
</organism>
<gene>
    <name evidence="1" type="ORF">PIIN_10085</name>
</gene>
<dbReference type="AlphaFoldDB" id="G4TXP2"/>